<dbReference type="Pfam" id="PF11553">
    <property type="entry name" value="DUF3231"/>
    <property type="match status" value="2"/>
</dbReference>
<evidence type="ECO:0000313" key="1">
    <source>
        <dbReference type="EMBL" id="UOR13671.1"/>
    </source>
</evidence>
<dbReference type="Gene3D" id="1.20.1260.10">
    <property type="match status" value="2"/>
</dbReference>
<dbReference type="InterPro" id="IPR021617">
    <property type="entry name" value="DUF3231"/>
</dbReference>
<protein>
    <submittedName>
        <fullName evidence="1">DUF3231 family protein</fullName>
    </submittedName>
</protein>
<keyword evidence="2" id="KW-1185">Reference proteome</keyword>
<name>A0ABY4HFV3_9BACI</name>
<dbReference type="EMBL" id="CP095075">
    <property type="protein sequence ID" value="UOR13671.1"/>
    <property type="molecule type" value="Genomic_DNA"/>
</dbReference>
<dbReference type="RefSeq" id="WP_245035399.1">
    <property type="nucleotide sequence ID" value="NZ_CP095075.1"/>
</dbReference>
<accession>A0ABY4HFV3</accession>
<evidence type="ECO:0000313" key="2">
    <source>
        <dbReference type="Proteomes" id="UP000830326"/>
    </source>
</evidence>
<organism evidence="1 2">
    <name type="scientific">Halobacillus amylolyticus</name>
    <dbReference type="NCBI Taxonomy" id="2932259"/>
    <lineage>
        <taxon>Bacteria</taxon>
        <taxon>Bacillati</taxon>
        <taxon>Bacillota</taxon>
        <taxon>Bacilli</taxon>
        <taxon>Bacillales</taxon>
        <taxon>Bacillaceae</taxon>
        <taxon>Halobacillus</taxon>
    </lineage>
</organism>
<gene>
    <name evidence="1" type="ORF">MUO15_09635</name>
</gene>
<dbReference type="Proteomes" id="UP000830326">
    <property type="component" value="Chromosome"/>
</dbReference>
<dbReference type="InterPro" id="IPR012347">
    <property type="entry name" value="Ferritin-like"/>
</dbReference>
<sequence length="336" mass="37793">MAKTHETELTAAEISNLWTSYQNDSMAICGIKYFLSNIDDSDIRSVLEYALDLSKQHVKKVTEILKAENYPIPVGFTDQDVNLDAPRLFTDKFYLMYILNMGKFGLSSYALALSLVARDDIIEFYSDCVLEAKKLHNDAKKLAKEKGVYVRPPVLPTPEQVDFVKKQSFLTGYLGHRRPLLGIEIASLAYNAKRNALGQAVIIGFSQVAREKDVQKYLERGRDISKQHFEAFNSILHEDYVSGAIDLAQEVTNSRIAPFSDKLMMYHIATLTASGIGQYGIAMSTSPRHDLGVTYTRLMAEILHYSDDGANIMINHGWLEQPPEAADRKELAKKKS</sequence>
<proteinExistence type="predicted"/>
<reference evidence="1" key="1">
    <citation type="submission" date="2022-04" db="EMBL/GenBank/DDBJ databases">
        <title>Halobacillus sp. isolated from saltern.</title>
        <authorList>
            <person name="Won M."/>
            <person name="Lee C.-M."/>
            <person name="Woen H.-Y."/>
            <person name="Kwon S.-W."/>
        </authorList>
    </citation>
    <scope>NUCLEOTIDE SEQUENCE</scope>
    <source>
        <strain evidence="1">SSHM10-5</strain>
    </source>
</reference>